<evidence type="ECO:0000259" key="2">
    <source>
        <dbReference type="Pfam" id="PF00171"/>
    </source>
</evidence>
<organism evidence="3">
    <name type="scientific">Anguilla anguilla</name>
    <name type="common">European freshwater eel</name>
    <name type="synonym">Muraena anguilla</name>
    <dbReference type="NCBI Taxonomy" id="7936"/>
    <lineage>
        <taxon>Eukaryota</taxon>
        <taxon>Metazoa</taxon>
        <taxon>Chordata</taxon>
        <taxon>Craniata</taxon>
        <taxon>Vertebrata</taxon>
        <taxon>Euteleostomi</taxon>
        <taxon>Actinopterygii</taxon>
        <taxon>Neopterygii</taxon>
        <taxon>Teleostei</taxon>
        <taxon>Anguilliformes</taxon>
        <taxon>Anguillidae</taxon>
        <taxon>Anguilla</taxon>
    </lineage>
</organism>
<name>A0A0E9WVH4_ANGAN</name>
<feature type="domain" description="Aldehyde dehydrogenase" evidence="2">
    <location>
        <begin position="1"/>
        <end position="30"/>
    </location>
</feature>
<dbReference type="Gene3D" id="3.40.309.10">
    <property type="entry name" value="Aldehyde Dehydrogenase, Chain A, domain 2"/>
    <property type="match status" value="1"/>
</dbReference>
<dbReference type="AlphaFoldDB" id="A0A0E9WVH4"/>
<dbReference type="SUPFAM" id="SSF53720">
    <property type="entry name" value="ALDH-like"/>
    <property type="match status" value="1"/>
</dbReference>
<evidence type="ECO:0000313" key="3">
    <source>
        <dbReference type="EMBL" id="JAH94394.1"/>
    </source>
</evidence>
<sequence>MKCYTEEIFGPVLVVLEADSLDDAINIVNIEPLRQRHGHLHHERRHSTEVHPRSGRWTGWSERSNPCPPAHVLLHGLPGFLQGGHQLLWQTRNPVLHSDQDCDITMEGRGRHSENPRCHHANHGTLSSLPQLGFIPLPQEQTGIWQRIYCTNVHTIKPADPYSQLTSLKA</sequence>
<dbReference type="InterPro" id="IPR016163">
    <property type="entry name" value="Ald_DH_C"/>
</dbReference>
<dbReference type="EMBL" id="GBXM01014183">
    <property type="protein sequence ID" value="JAH94394.1"/>
    <property type="molecule type" value="Transcribed_RNA"/>
</dbReference>
<dbReference type="Pfam" id="PF00171">
    <property type="entry name" value="Aldedh"/>
    <property type="match status" value="1"/>
</dbReference>
<dbReference type="GO" id="GO:0016620">
    <property type="term" value="F:oxidoreductase activity, acting on the aldehyde or oxo group of donors, NAD or NADP as acceptor"/>
    <property type="evidence" value="ECO:0007669"/>
    <property type="project" value="InterPro"/>
</dbReference>
<dbReference type="InterPro" id="IPR015590">
    <property type="entry name" value="Aldehyde_DH_dom"/>
</dbReference>
<reference evidence="3" key="2">
    <citation type="journal article" date="2015" name="Fish Shellfish Immunol.">
        <title>Early steps in the European eel (Anguilla anguilla)-Vibrio vulnificus interaction in the gills: Role of the RtxA13 toxin.</title>
        <authorList>
            <person name="Callol A."/>
            <person name="Pajuelo D."/>
            <person name="Ebbesson L."/>
            <person name="Teles M."/>
            <person name="MacKenzie S."/>
            <person name="Amaro C."/>
        </authorList>
    </citation>
    <scope>NUCLEOTIDE SEQUENCE</scope>
</reference>
<dbReference type="InterPro" id="IPR016161">
    <property type="entry name" value="Ald_DH/histidinol_DH"/>
</dbReference>
<proteinExistence type="predicted"/>
<evidence type="ECO:0000256" key="1">
    <source>
        <dbReference type="SAM" id="MobiDB-lite"/>
    </source>
</evidence>
<reference evidence="3" key="1">
    <citation type="submission" date="2014-11" db="EMBL/GenBank/DDBJ databases">
        <authorList>
            <person name="Amaro Gonzalez C."/>
        </authorList>
    </citation>
    <scope>NUCLEOTIDE SEQUENCE</scope>
</reference>
<feature type="region of interest" description="Disordered" evidence="1">
    <location>
        <begin position="39"/>
        <end position="59"/>
    </location>
</feature>
<accession>A0A0E9WVH4</accession>
<protein>
    <recommendedName>
        <fullName evidence="2">Aldehyde dehydrogenase domain-containing protein</fullName>
    </recommendedName>
</protein>